<gene>
    <name evidence="12" type="ORF">Q4F19_20090</name>
</gene>
<dbReference type="InterPro" id="IPR024932">
    <property type="entry name" value="ApbE"/>
</dbReference>
<dbReference type="Gene3D" id="3.10.520.10">
    <property type="entry name" value="ApbE-like domains"/>
    <property type="match status" value="1"/>
</dbReference>
<keyword evidence="5 11" id="KW-0808">Transferase</keyword>
<comment type="cofactor">
    <cofactor evidence="1">
        <name>Mg(2+)</name>
        <dbReference type="ChEBI" id="CHEBI:18420"/>
    </cofactor>
</comment>
<evidence type="ECO:0000256" key="7">
    <source>
        <dbReference type="ARBA" id="ARBA00022827"/>
    </source>
</evidence>
<organism evidence="12 13">
    <name type="scientific">Sphingomonas natans</name>
    <dbReference type="NCBI Taxonomy" id="3063330"/>
    <lineage>
        <taxon>Bacteria</taxon>
        <taxon>Pseudomonadati</taxon>
        <taxon>Pseudomonadota</taxon>
        <taxon>Alphaproteobacteria</taxon>
        <taxon>Sphingomonadales</taxon>
        <taxon>Sphingomonadaceae</taxon>
        <taxon>Sphingomonas</taxon>
    </lineage>
</organism>
<evidence type="ECO:0000256" key="6">
    <source>
        <dbReference type="ARBA" id="ARBA00022723"/>
    </source>
</evidence>
<evidence type="ECO:0000256" key="10">
    <source>
        <dbReference type="ARBA" id="ARBA00048540"/>
    </source>
</evidence>
<keyword evidence="13" id="KW-1185">Reference proteome</keyword>
<dbReference type="EMBL" id="JAUOTP010000011">
    <property type="protein sequence ID" value="MDO6416696.1"/>
    <property type="molecule type" value="Genomic_DNA"/>
</dbReference>
<dbReference type="PANTHER" id="PTHR30040:SF2">
    <property type="entry name" value="FAD:PROTEIN FMN TRANSFERASE"/>
    <property type="match status" value="1"/>
</dbReference>
<dbReference type="Proteomes" id="UP001169764">
    <property type="component" value="Unassembled WGS sequence"/>
</dbReference>
<keyword evidence="6 11" id="KW-0479">Metal-binding</keyword>
<name>A0ABT8YEF4_9SPHN</name>
<comment type="caution">
    <text evidence="12">The sequence shown here is derived from an EMBL/GenBank/DDBJ whole genome shotgun (WGS) entry which is preliminary data.</text>
</comment>
<dbReference type="RefSeq" id="WP_303546470.1">
    <property type="nucleotide sequence ID" value="NZ_JAUOTP010000011.1"/>
</dbReference>
<evidence type="ECO:0000256" key="4">
    <source>
        <dbReference type="ARBA" id="ARBA00022630"/>
    </source>
</evidence>
<evidence type="ECO:0000256" key="9">
    <source>
        <dbReference type="ARBA" id="ARBA00031306"/>
    </source>
</evidence>
<evidence type="ECO:0000313" key="13">
    <source>
        <dbReference type="Proteomes" id="UP001169764"/>
    </source>
</evidence>
<evidence type="ECO:0000256" key="11">
    <source>
        <dbReference type="PIRNR" id="PIRNR006268"/>
    </source>
</evidence>
<sequence length="290" mass="30577">MGTGWRVRLARPPHLDPAALRRDILARLAGLVAEMSQWEPDSHLSRFNRAPAGSWADLPPDFATVIACALAIAEQSDGAFDPTLGRAAALLGFGASVPAGDDLAAAQAESGWRRLTFDPAARRLRQPGGLWLDLSGIAKGYAVDAVAALLAERGIRHFLVEIGGELVGRGVRPDGEPWWVALESPPGMRLAPLHIALHELAVATSGDYRRGAHTIDPATGRPLAAGVISVSVIHESAMLADGWATALTTLGPARGIALATEKRIAARIVIRAGPRPIEHLSPAFAAMLED</sequence>
<accession>A0ABT8YEF4</accession>
<keyword evidence="7 11" id="KW-0274">FAD</keyword>
<comment type="similarity">
    <text evidence="11">Belongs to the ApbE family.</text>
</comment>
<evidence type="ECO:0000256" key="2">
    <source>
        <dbReference type="ARBA" id="ARBA00011955"/>
    </source>
</evidence>
<proteinExistence type="inferred from homology"/>
<evidence type="ECO:0000256" key="1">
    <source>
        <dbReference type="ARBA" id="ARBA00001946"/>
    </source>
</evidence>
<keyword evidence="4 11" id="KW-0285">Flavoprotein</keyword>
<evidence type="ECO:0000256" key="3">
    <source>
        <dbReference type="ARBA" id="ARBA00016337"/>
    </source>
</evidence>
<dbReference type="PIRSF" id="PIRSF006268">
    <property type="entry name" value="ApbE"/>
    <property type="match status" value="1"/>
</dbReference>
<dbReference type="PANTHER" id="PTHR30040">
    <property type="entry name" value="THIAMINE BIOSYNTHESIS LIPOPROTEIN APBE"/>
    <property type="match status" value="1"/>
</dbReference>
<comment type="catalytic activity">
    <reaction evidence="10 11">
        <text>L-threonyl-[protein] + FAD = FMN-L-threonyl-[protein] + AMP + H(+)</text>
        <dbReference type="Rhea" id="RHEA:36847"/>
        <dbReference type="Rhea" id="RHEA-COMP:11060"/>
        <dbReference type="Rhea" id="RHEA-COMP:11061"/>
        <dbReference type="ChEBI" id="CHEBI:15378"/>
        <dbReference type="ChEBI" id="CHEBI:30013"/>
        <dbReference type="ChEBI" id="CHEBI:57692"/>
        <dbReference type="ChEBI" id="CHEBI:74257"/>
        <dbReference type="ChEBI" id="CHEBI:456215"/>
        <dbReference type="EC" id="2.7.1.180"/>
    </reaction>
</comment>
<reference evidence="12" key="1">
    <citation type="submission" date="2023-07" db="EMBL/GenBank/DDBJ databases">
        <authorList>
            <person name="Kim M."/>
        </authorList>
    </citation>
    <scope>NUCLEOTIDE SEQUENCE</scope>
    <source>
        <strain evidence="12">BIUV-7</strain>
    </source>
</reference>
<keyword evidence="8 11" id="KW-0460">Magnesium</keyword>
<evidence type="ECO:0000256" key="5">
    <source>
        <dbReference type="ARBA" id="ARBA00022679"/>
    </source>
</evidence>
<dbReference type="SUPFAM" id="SSF143631">
    <property type="entry name" value="ApbE-like"/>
    <property type="match status" value="1"/>
</dbReference>
<dbReference type="GO" id="GO:0016740">
    <property type="term" value="F:transferase activity"/>
    <property type="evidence" value="ECO:0007669"/>
    <property type="project" value="UniProtKB-KW"/>
</dbReference>
<dbReference type="EC" id="2.7.1.180" evidence="2 11"/>
<dbReference type="Pfam" id="PF02424">
    <property type="entry name" value="ApbE"/>
    <property type="match status" value="1"/>
</dbReference>
<protein>
    <recommendedName>
        <fullName evidence="3 11">FAD:protein FMN transferase</fullName>
        <ecNumber evidence="2 11">2.7.1.180</ecNumber>
    </recommendedName>
    <alternativeName>
        <fullName evidence="9 11">Flavin transferase</fullName>
    </alternativeName>
</protein>
<evidence type="ECO:0000313" key="12">
    <source>
        <dbReference type="EMBL" id="MDO6416696.1"/>
    </source>
</evidence>
<dbReference type="InterPro" id="IPR003374">
    <property type="entry name" value="ApbE-like_sf"/>
</dbReference>
<evidence type="ECO:0000256" key="8">
    <source>
        <dbReference type="ARBA" id="ARBA00022842"/>
    </source>
</evidence>